<protein>
    <submittedName>
        <fullName evidence="1">Uncharacterized protein</fullName>
    </submittedName>
</protein>
<gene>
    <name evidence="1" type="ORF">CgunFtcFv8_024928</name>
</gene>
<name>A0AAN8DDT9_CHAGU</name>
<comment type="caution">
    <text evidence="1">The sequence shown here is derived from an EMBL/GenBank/DDBJ whole genome shotgun (WGS) entry which is preliminary data.</text>
</comment>
<organism evidence="1 2">
    <name type="scientific">Champsocephalus gunnari</name>
    <name type="common">Mackerel icefish</name>
    <dbReference type="NCBI Taxonomy" id="52237"/>
    <lineage>
        <taxon>Eukaryota</taxon>
        <taxon>Metazoa</taxon>
        <taxon>Chordata</taxon>
        <taxon>Craniata</taxon>
        <taxon>Vertebrata</taxon>
        <taxon>Euteleostomi</taxon>
        <taxon>Actinopterygii</taxon>
        <taxon>Neopterygii</taxon>
        <taxon>Teleostei</taxon>
        <taxon>Neoteleostei</taxon>
        <taxon>Acanthomorphata</taxon>
        <taxon>Eupercaria</taxon>
        <taxon>Perciformes</taxon>
        <taxon>Notothenioidei</taxon>
        <taxon>Channichthyidae</taxon>
        <taxon>Champsocephalus</taxon>
    </lineage>
</organism>
<keyword evidence="2" id="KW-1185">Reference proteome</keyword>
<reference evidence="1 2" key="1">
    <citation type="journal article" date="2023" name="Mol. Biol. Evol.">
        <title>Genomics of Secondarily Temperate Adaptation in the Only Non-Antarctic Icefish.</title>
        <authorList>
            <person name="Rivera-Colon A.G."/>
            <person name="Rayamajhi N."/>
            <person name="Minhas B.F."/>
            <person name="Madrigal G."/>
            <person name="Bilyk K.T."/>
            <person name="Yoon V."/>
            <person name="Hune M."/>
            <person name="Gregory S."/>
            <person name="Cheng C.H.C."/>
            <person name="Catchen J.M."/>
        </authorList>
    </citation>
    <scope>NUCLEOTIDE SEQUENCE [LARGE SCALE GENOMIC DNA]</scope>
    <source>
        <tissue evidence="1">White muscle</tissue>
    </source>
</reference>
<dbReference type="Proteomes" id="UP001331515">
    <property type="component" value="Unassembled WGS sequence"/>
</dbReference>
<accession>A0AAN8DDT9</accession>
<evidence type="ECO:0000313" key="1">
    <source>
        <dbReference type="EMBL" id="KAK5921207.1"/>
    </source>
</evidence>
<sequence length="67" mass="7265">MSASVFQPEAGRADLVCVCARDPQPAAAESSHRVPDSSGVRERGVHLGRLVAWRGPARSRQVGREKR</sequence>
<dbReference type="EMBL" id="JAURVH010001523">
    <property type="protein sequence ID" value="KAK5921207.1"/>
    <property type="molecule type" value="Genomic_DNA"/>
</dbReference>
<proteinExistence type="predicted"/>
<dbReference type="AlphaFoldDB" id="A0AAN8DDT9"/>
<evidence type="ECO:0000313" key="2">
    <source>
        <dbReference type="Proteomes" id="UP001331515"/>
    </source>
</evidence>